<dbReference type="PIRSF" id="PIRSF006431">
    <property type="entry name" value="Pept_S33"/>
    <property type="match status" value="1"/>
</dbReference>
<comment type="catalytic activity">
    <reaction evidence="1 8 10">
        <text>Release of N-terminal proline from a peptide.</text>
        <dbReference type="EC" id="3.4.11.5"/>
    </reaction>
</comment>
<keyword evidence="6 8" id="KW-0645">Protease</keyword>
<evidence type="ECO:0000256" key="1">
    <source>
        <dbReference type="ARBA" id="ARBA00001585"/>
    </source>
</evidence>
<proteinExistence type="inferred from homology"/>
<evidence type="ECO:0000313" key="13">
    <source>
        <dbReference type="Proteomes" id="UP000199515"/>
    </source>
</evidence>
<feature type="active site" description="Proton donor" evidence="9">
    <location>
        <position position="292"/>
    </location>
</feature>
<dbReference type="PRINTS" id="PR00111">
    <property type="entry name" value="ABHYDROLASE"/>
</dbReference>
<evidence type="ECO:0000256" key="10">
    <source>
        <dbReference type="RuleBase" id="RU003421"/>
    </source>
</evidence>
<dbReference type="InterPro" id="IPR005944">
    <property type="entry name" value="Pro_iminopeptidase"/>
</dbReference>
<dbReference type="PANTHER" id="PTHR43722:SF1">
    <property type="entry name" value="PROLINE IMINOPEPTIDASE"/>
    <property type="match status" value="1"/>
</dbReference>
<comment type="similarity">
    <text evidence="3 8 10">Belongs to the peptidase S33 family.</text>
</comment>
<dbReference type="Pfam" id="PF00561">
    <property type="entry name" value="Abhydrolase_1"/>
    <property type="match status" value="1"/>
</dbReference>
<evidence type="ECO:0000256" key="2">
    <source>
        <dbReference type="ARBA" id="ARBA00004496"/>
    </source>
</evidence>
<evidence type="ECO:0000259" key="11">
    <source>
        <dbReference type="Pfam" id="PF00561"/>
    </source>
</evidence>
<dbReference type="NCBIfam" id="TIGR01249">
    <property type="entry name" value="pro_imino_pep_1"/>
    <property type="match status" value="1"/>
</dbReference>
<dbReference type="InterPro" id="IPR029058">
    <property type="entry name" value="AB_hydrolase_fold"/>
</dbReference>
<evidence type="ECO:0000256" key="7">
    <source>
        <dbReference type="ARBA" id="ARBA00022801"/>
    </source>
</evidence>
<reference evidence="12 13" key="1">
    <citation type="submission" date="2016-10" db="EMBL/GenBank/DDBJ databases">
        <authorList>
            <person name="de Groot N.N."/>
        </authorList>
    </citation>
    <scope>NUCLEOTIDE SEQUENCE [LARGE SCALE GENOMIC DNA]</scope>
    <source>
        <strain evidence="12 13">CPCC 202699</strain>
    </source>
</reference>
<protein>
    <recommendedName>
        <fullName evidence="8 10">Proline iminopeptidase</fullName>
        <shortName evidence="8">PIP</shortName>
        <ecNumber evidence="8 10">3.4.11.5</ecNumber>
    </recommendedName>
    <alternativeName>
        <fullName evidence="8">Prolyl aminopeptidase</fullName>
    </alternativeName>
</protein>
<evidence type="ECO:0000256" key="5">
    <source>
        <dbReference type="ARBA" id="ARBA00022490"/>
    </source>
</evidence>
<evidence type="ECO:0000256" key="6">
    <source>
        <dbReference type="ARBA" id="ARBA00022670"/>
    </source>
</evidence>
<dbReference type="Proteomes" id="UP000199515">
    <property type="component" value="Unassembled WGS sequence"/>
</dbReference>
<dbReference type="InterPro" id="IPR002410">
    <property type="entry name" value="Peptidase_S33"/>
</dbReference>
<keyword evidence="4 8" id="KW-0031">Aminopeptidase</keyword>
<evidence type="ECO:0000256" key="9">
    <source>
        <dbReference type="PIRSR" id="PIRSR006431-1"/>
    </source>
</evidence>
<dbReference type="GO" id="GO:0005737">
    <property type="term" value="C:cytoplasm"/>
    <property type="evidence" value="ECO:0007669"/>
    <property type="project" value="UniProtKB-SubCell"/>
</dbReference>
<dbReference type="AlphaFoldDB" id="A0A1H2ZLT7"/>
<feature type="active site" description="Nucleophile" evidence="9">
    <location>
        <position position="112"/>
    </location>
</feature>
<dbReference type="OrthoDB" id="9796770at2"/>
<accession>A0A1H2ZLT7</accession>
<organism evidence="12 13">
    <name type="scientific">Amycolatopsis xylanica</name>
    <dbReference type="NCBI Taxonomy" id="589385"/>
    <lineage>
        <taxon>Bacteria</taxon>
        <taxon>Bacillati</taxon>
        <taxon>Actinomycetota</taxon>
        <taxon>Actinomycetes</taxon>
        <taxon>Pseudonocardiales</taxon>
        <taxon>Pseudonocardiaceae</taxon>
        <taxon>Amycolatopsis</taxon>
    </lineage>
</organism>
<dbReference type="GO" id="GO:0004177">
    <property type="term" value="F:aminopeptidase activity"/>
    <property type="evidence" value="ECO:0007669"/>
    <property type="project" value="UniProtKB-UniRule"/>
</dbReference>
<gene>
    <name evidence="12" type="ORF">SAMN05421504_102579</name>
</gene>
<comment type="subcellular location">
    <subcellularLocation>
        <location evidence="2 8">Cytoplasm</location>
    </subcellularLocation>
</comment>
<dbReference type="STRING" id="589385.SAMN05421504_102579"/>
<dbReference type="PANTHER" id="PTHR43722">
    <property type="entry name" value="PROLINE IMINOPEPTIDASE"/>
    <property type="match status" value="1"/>
</dbReference>
<dbReference type="PRINTS" id="PR00793">
    <property type="entry name" value="PROAMNOPTASE"/>
</dbReference>
<dbReference type="RefSeq" id="WP_091288444.1">
    <property type="nucleotide sequence ID" value="NZ_FNON01000002.1"/>
</dbReference>
<evidence type="ECO:0000256" key="4">
    <source>
        <dbReference type="ARBA" id="ARBA00022438"/>
    </source>
</evidence>
<evidence type="ECO:0000313" key="12">
    <source>
        <dbReference type="EMBL" id="SDX18321.1"/>
    </source>
</evidence>
<keyword evidence="7 8" id="KW-0378">Hydrolase</keyword>
<sequence length="313" mass="34797">MYPPIDPYDSGLLDVGDGNQVYWELYGNPGGKPAVVVHGGPGTGCSAGMRRHFDPERYRVLLFDQRGSGRSTPHASDHTVDLSVNTTEHLLADMERLREHFGIGRWLVFGGSWGSTLGLAYAERHPERVSEMVICGVTTSRRSELDWLYRGAGALFPEEWERFRDVAGTDDVLNGYVRLMADPDPEVRAKATEAWCAWEDTVLSLEPNGVPKPFGSMPPKQREAVVRICSHYFANDCWLEDGVLLREAARLKGIPAVLIHGRLDISGPLQTAWELAKLWPDAELAVIEDSGHTGSDEMRARTRRALDDFLTAP</sequence>
<dbReference type="SUPFAM" id="SSF53474">
    <property type="entry name" value="alpha/beta-Hydrolases"/>
    <property type="match status" value="1"/>
</dbReference>
<evidence type="ECO:0000256" key="3">
    <source>
        <dbReference type="ARBA" id="ARBA00010088"/>
    </source>
</evidence>
<dbReference type="EMBL" id="FNON01000002">
    <property type="protein sequence ID" value="SDX18321.1"/>
    <property type="molecule type" value="Genomic_DNA"/>
</dbReference>
<name>A0A1H2ZLT7_9PSEU</name>
<dbReference type="InterPro" id="IPR000073">
    <property type="entry name" value="AB_hydrolase_1"/>
</dbReference>
<keyword evidence="5 8" id="KW-0963">Cytoplasm</keyword>
<dbReference type="GO" id="GO:0006508">
    <property type="term" value="P:proteolysis"/>
    <property type="evidence" value="ECO:0007669"/>
    <property type="project" value="UniProtKB-KW"/>
</dbReference>
<dbReference type="Gene3D" id="3.40.50.1820">
    <property type="entry name" value="alpha/beta hydrolase"/>
    <property type="match status" value="1"/>
</dbReference>
<keyword evidence="13" id="KW-1185">Reference proteome</keyword>
<feature type="active site" evidence="9">
    <location>
        <position position="264"/>
    </location>
</feature>
<evidence type="ECO:0000256" key="8">
    <source>
        <dbReference type="PIRNR" id="PIRNR006431"/>
    </source>
</evidence>
<feature type="domain" description="AB hydrolase-1" evidence="11">
    <location>
        <begin position="35"/>
        <end position="294"/>
    </location>
</feature>
<dbReference type="EC" id="3.4.11.5" evidence="8 10"/>